<evidence type="ECO:0000259" key="4">
    <source>
        <dbReference type="Pfam" id="PF17853"/>
    </source>
</evidence>
<evidence type="ECO:0000313" key="6">
    <source>
        <dbReference type="Proteomes" id="UP000063789"/>
    </source>
</evidence>
<dbReference type="EMBL" id="CP011853">
    <property type="protein sequence ID" value="ALG85720.1"/>
    <property type="molecule type" value="Genomic_DNA"/>
</dbReference>
<sequence length="390" mass="41925">MSAPVAASLAVRLRSDVDEVAGVLAARIAAADSAYTESGPITEEELREACRANLTEIIHALAGDEPNLQPAYAVGRLKAERGVPISSLLHAFRLGGRLIWEQLTDLADGPSDPELLDLVARQWDLIDTYSDAAVQSYRDTESLLVHSDAQARYRLIRTLFDDHADSPIRPFTAMRTLGIPEDGVFVVVMIVPPEAGAALPVGLDVALRDTGALPVWDGQVDVHVGLLRTASIRESDRSVDRLGELVDGRIGVSTAFTNPARIPAALAEARLAARSIVPGVDRLVRYGSDPTAHLLATVPEAGASMARQILGPVLTLPAPERDDLLSVLSAWYECAGAAADVADRLHCHRNTVRYRLRKVRDLTGRDVTDPIASAELFLALRGAELLGLTR</sequence>
<dbReference type="RefSeq" id="WP_062393812.1">
    <property type="nucleotide sequence ID" value="NZ_CP011853.1"/>
</dbReference>
<dbReference type="Pfam" id="PF17853">
    <property type="entry name" value="GGDEF_2"/>
    <property type="match status" value="1"/>
</dbReference>
<name>A0A0N9N5F0_9ACTN</name>
<dbReference type="AlphaFoldDB" id="A0A0N9N5F0"/>
<accession>A0A0N9N5F0</accession>
<dbReference type="OrthoDB" id="3190266at2"/>
<evidence type="ECO:0000256" key="1">
    <source>
        <dbReference type="ARBA" id="ARBA00006754"/>
    </source>
</evidence>
<dbReference type="Pfam" id="PF14361">
    <property type="entry name" value="RsbRD_N"/>
    <property type="match status" value="1"/>
</dbReference>
<reference evidence="5 6" key="2">
    <citation type="journal article" date="2017" name="Int. J. Syst. Evol. Microbiol.">
        <title>Gordonia phthalatica sp. nov., a di-n-butyl phthalate-degrading bacterium isolated from activated sludge.</title>
        <authorList>
            <person name="Jin D."/>
            <person name="Kong X."/>
            <person name="Jia M."/>
            <person name="Yu X."/>
            <person name="Wang X."/>
            <person name="Zhuang X."/>
            <person name="Deng Y."/>
            <person name="Bai Z."/>
        </authorList>
    </citation>
    <scope>NUCLEOTIDE SEQUENCE [LARGE SCALE GENOMIC DNA]</scope>
    <source>
        <strain evidence="5 6">QH-11</strain>
    </source>
</reference>
<dbReference type="Pfam" id="PF13556">
    <property type="entry name" value="HTH_30"/>
    <property type="match status" value="1"/>
</dbReference>
<dbReference type="PATRIC" id="fig|1136941.3.peg.3283"/>
<proteinExistence type="inferred from homology"/>
<evidence type="ECO:0000259" key="2">
    <source>
        <dbReference type="Pfam" id="PF13556"/>
    </source>
</evidence>
<dbReference type="InterPro" id="IPR025751">
    <property type="entry name" value="RsbRD_N_dom"/>
</dbReference>
<evidence type="ECO:0000313" key="5">
    <source>
        <dbReference type="EMBL" id="ALG85720.1"/>
    </source>
</evidence>
<dbReference type="PANTHER" id="PTHR33744">
    <property type="entry name" value="CARBOHYDRATE DIACID REGULATOR"/>
    <property type="match status" value="1"/>
</dbReference>
<dbReference type="Proteomes" id="UP000063789">
    <property type="component" value="Chromosome"/>
</dbReference>
<feature type="domain" description="PucR C-terminal helix-turn-helix" evidence="2">
    <location>
        <begin position="324"/>
        <end position="381"/>
    </location>
</feature>
<feature type="domain" description="CdaR GGDEF-like" evidence="4">
    <location>
        <begin position="173"/>
        <end position="274"/>
    </location>
</feature>
<feature type="domain" description="RsbT co-antagonist protein RsbRD N-terminal" evidence="3">
    <location>
        <begin position="18"/>
        <end position="152"/>
    </location>
</feature>
<dbReference type="KEGG" id="goq:ACH46_16070"/>
<dbReference type="InterPro" id="IPR042070">
    <property type="entry name" value="PucR_C-HTH_sf"/>
</dbReference>
<organism evidence="5 6">
    <name type="scientific">Gordonia phthalatica</name>
    <dbReference type="NCBI Taxonomy" id="1136941"/>
    <lineage>
        <taxon>Bacteria</taxon>
        <taxon>Bacillati</taxon>
        <taxon>Actinomycetota</taxon>
        <taxon>Actinomycetes</taxon>
        <taxon>Mycobacteriales</taxon>
        <taxon>Gordoniaceae</taxon>
        <taxon>Gordonia</taxon>
    </lineage>
</organism>
<evidence type="ECO:0000259" key="3">
    <source>
        <dbReference type="Pfam" id="PF14361"/>
    </source>
</evidence>
<dbReference type="STRING" id="1136941.ACH46_16070"/>
<keyword evidence="6" id="KW-1185">Reference proteome</keyword>
<protein>
    <submittedName>
        <fullName evidence="5">CdaR family transcriptional regulator</fullName>
    </submittedName>
</protein>
<dbReference type="Gene3D" id="1.10.10.2840">
    <property type="entry name" value="PucR C-terminal helix-turn-helix domain"/>
    <property type="match status" value="1"/>
</dbReference>
<dbReference type="PANTHER" id="PTHR33744:SF1">
    <property type="entry name" value="DNA-BINDING TRANSCRIPTIONAL ACTIVATOR ADER"/>
    <property type="match status" value="1"/>
</dbReference>
<reference evidence="6" key="1">
    <citation type="submission" date="2015-06" db="EMBL/GenBank/DDBJ databases">
        <title>Complete genome sequence and metabolic analysis of phthalate degradation pathway in Gordonia sp. QH-11.</title>
        <authorList>
            <person name="Jin D."/>
            <person name="Kong X."/>
            <person name="Bai Z."/>
        </authorList>
    </citation>
    <scope>NUCLEOTIDE SEQUENCE [LARGE SCALE GENOMIC DNA]</scope>
    <source>
        <strain evidence="6">QH-11</strain>
    </source>
</reference>
<comment type="similarity">
    <text evidence="1">Belongs to the CdaR family.</text>
</comment>
<dbReference type="InterPro" id="IPR025736">
    <property type="entry name" value="PucR_C-HTH_dom"/>
</dbReference>
<dbReference type="InterPro" id="IPR051448">
    <property type="entry name" value="CdaR-like_regulators"/>
</dbReference>
<gene>
    <name evidence="5" type="ORF">ACH46_16070</name>
</gene>
<dbReference type="InterPro" id="IPR041522">
    <property type="entry name" value="CdaR_GGDEF"/>
</dbReference>